<feature type="region of interest" description="Disordered" evidence="1">
    <location>
        <begin position="413"/>
        <end position="437"/>
    </location>
</feature>
<feature type="compositionally biased region" description="Basic and acidic residues" evidence="1">
    <location>
        <begin position="1780"/>
        <end position="1789"/>
    </location>
</feature>
<dbReference type="Proteomes" id="UP000683360">
    <property type="component" value="Unassembled WGS sequence"/>
</dbReference>
<feature type="region of interest" description="Disordered" evidence="1">
    <location>
        <begin position="971"/>
        <end position="1041"/>
    </location>
</feature>
<evidence type="ECO:0000313" key="2">
    <source>
        <dbReference type="EMBL" id="CAG2211093.1"/>
    </source>
</evidence>
<feature type="region of interest" description="Disordered" evidence="1">
    <location>
        <begin position="1207"/>
        <end position="1241"/>
    </location>
</feature>
<dbReference type="EMBL" id="CAJPWZ010001255">
    <property type="protein sequence ID" value="CAG2211093.1"/>
    <property type="molecule type" value="Genomic_DNA"/>
</dbReference>
<feature type="compositionally biased region" description="Basic residues" evidence="1">
    <location>
        <begin position="995"/>
        <end position="1007"/>
    </location>
</feature>
<feature type="region of interest" description="Disordered" evidence="1">
    <location>
        <begin position="1776"/>
        <end position="1861"/>
    </location>
</feature>
<proteinExistence type="predicted"/>
<reference evidence="2" key="1">
    <citation type="submission" date="2021-03" db="EMBL/GenBank/DDBJ databases">
        <authorList>
            <person name="Bekaert M."/>
        </authorList>
    </citation>
    <scope>NUCLEOTIDE SEQUENCE</scope>
</reference>
<sequence>MQQPPPSGRFVYQTPQAMPFQFQGQSMQYQQQLNTQYQQPTSTQFQQPMNTQFQQPLNTQFQQPMNTQFQTPIMSGAGYQRSSSLQPGQIIKPSCPPVSQQLRSPVMVVSSQTRTLPEFRPVSPMSQLVGLQPRMTSPLNRSLTSPLDTSLSSPDTGKLSPSIPNGFVAAYKDDQIFFKLGQIDQSTKAQTPEEIFKAKASHYGINIVTKSDKINQTTAKIFRKVEEEKNRKEMAEDTNTQNFMQKASKYGIKIENPKKRMHSESESSESSSLDIKVTNGSSKVGLGNSLGKGDYNQNFPVLSADRWKKTWSSKEKMNLEIGSSNEKIAADSEVNGIENSHILYALESKKKSNYEQMLTALRRTNYAPDVGDYDDLSTPELQSPRDAAAPEDWEHFKDGIIKTPIVETTRRLSQDTDSLYMSDTLQDEDGNDRTDTEDEKLVEIANKLVQKAISSALQELRAEDTIDRVRERRRKKAMDSLTLSGSDQLESLGVNYASESSGSRSQTPQSDLEGYLAASIPVSEQEQNKKCASSHFEINATDSWSWIDDIENSDDKRPLHIDLKNVENETIELNPQSPEFKPSGFKYANNLQQPGSSTSLKADVPEFIPSVIPMYVPKTGHSKSNANIERNLYQESIDFKDYYKLEYSTGQSTETQTDSAEVNDAMTNTKHAKVCDKSVETKTCDVREIVVNTVESMFDQQSVFFIDDNTDEVDHGHLDVCVQTDENENSLKQKLIEAQRELLKTRYYVCYQQLEQEIQHIRSSKYQIYSVFSHLGDRSKVADVVETRILYIKGEIQRLKNKLAQFEKVLDEKILFEQVPDFGVTLDMDSMISSVVKTDSKEVQTEKMLSKESPSINEHQTRFLSEAIKKLLHKLDGSDEATKYLMTVFKDMLSTMKLLSDCVQEHTAIGKDNMLETLNVMKEVVREVSSTVRKAESEIKNLNSSSHTTLVTEALKDSNAVNTLPENSVEILEDKGVSRDNSEERKENIDVKDKAKSKKGKKNKKKKLEKESTESNQVIEGKTDESIEKFNNGEKSSERTPATVKLSGMLVKTSASLEKLEANLELDKKMEFDEENTLLKEQNESDMSAKPITGEVNTVKHEIKLSTVKTDNDISTVKNNGIASTVENSGNAVKNENVDKAIAHNTDIQGSLEDIDDDELDFDVEMSKSYHSMSSEYVSAASQQTSQCHTPVLLSASEENQFFIANKSSSQESVEKQSEQLTDNDSTSTMNSSSAQQETSAIIDSSHKNNEQFTEGESKVPYLNTNVIGVSTSANATIPQEESAMSSPCQSHLESNVQPDLSCQNQSGLLSQVTNNSLYEAVVQQLKQVYPHLASNPVMLNMIALQQTSVLHNYLGKSDGAALANQMQAFGAETAGTANATSALEMAGETMPSQIHRTDMPNTITNQTNILPTNLNFSSQAEHSKSDAAIGNHNKPMKSSVTSSDHNLPIKTSVASSNYDLSMKSIVNMSGDQSLPMKPIAPLKIIYETMLQGDGSEILKKPADISIYGNKSPSNVNNCNSLELKMDKYLCSPEKITMVTKSSKSLSSSIIDDSTLSPKSTVRPPGFGGKNDFSVESSSDTAPASGSQMVIPPNSSNFSGCTENVRDSRKTEISPNRANILSGFNKESTVQKPLEVTGSGFTFSKTLSYNLPQSKTAESATSNVALEQGKKVPLLPAPEKKPPLLALPVMEKTRHLSQPNSGRKDIFHGKLSGFDSNSPSPTEAEKKWQFPSGLPNLPPRLQKKRRSFENTKVNHPPVLSEPSWDDEVDDYAEPFVPNFDPRRPLESHIGKQSVDTLEEITLPEKRKTEDVKVDGEKEKQEEDEDWCQVTKKKRKETKPSDVKKPAASRIRHKSAADKTTKSNNFDRLVQMLMEVYTGLTRYCKMEALAEQKLCISCF</sequence>
<name>A0A8S3RWB2_MYTED</name>
<evidence type="ECO:0000313" key="3">
    <source>
        <dbReference type="Proteomes" id="UP000683360"/>
    </source>
</evidence>
<feature type="region of interest" description="Disordered" evidence="1">
    <location>
        <begin position="256"/>
        <end position="277"/>
    </location>
</feature>
<feature type="compositionally biased region" description="Polar residues" evidence="1">
    <location>
        <begin position="1437"/>
        <end position="1446"/>
    </location>
</feature>
<feature type="compositionally biased region" description="Polar residues" evidence="1">
    <location>
        <begin position="415"/>
        <end position="424"/>
    </location>
</feature>
<feature type="compositionally biased region" description="Basic and acidic residues" evidence="1">
    <location>
        <begin position="972"/>
        <end position="994"/>
    </location>
</feature>
<evidence type="ECO:0000256" key="1">
    <source>
        <dbReference type="SAM" id="MobiDB-lite"/>
    </source>
</evidence>
<keyword evidence="3" id="KW-1185">Reference proteome</keyword>
<feature type="region of interest" description="Disordered" evidence="1">
    <location>
        <begin position="1549"/>
        <end position="1611"/>
    </location>
</feature>
<feature type="compositionally biased region" description="Polar residues" evidence="1">
    <location>
        <begin position="1574"/>
        <end position="1602"/>
    </location>
</feature>
<feature type="compositionally biased region" description="Basic and acidic residues" evidence="1">
    <location>
        <begin position="256"/>
        <end position="265"/>
    </location>
</feature>
<protein>
    <submittedName>
        <fullName evidence="2">Uncharacterized protein</fullName>
    </submittedName>
</protein>
<dbReference type="OrthoDB" id="6135505at2759"/>
<gene>
    <name evidence="2" type="ORF">MEDL_25153</name>
</gene>
<feature type="region of interest" description="Disordered" evidence="1">
    <location>
        <begin position="1708"/>
        <end position="1739"/>
    </location>
</feature>
<accession>A0A8S3RWB2</accession>
<feature type="compositionally biased region" description="Basic and acidic residues" evidence="1">
    <location>
        <begin position="1021"/>
        <end position="1038"/>
    </location>
</feature>
<feature type="region of interest" description="Disordered" evidence="1">
    <location>
        <begin position="1428"/>
        <end position="1449"/>
    </location>
</feature>
<feature type="compositionally biased region" description="Low complexity" evidence="1">
    <location>
        <begin position="1219"/>
        <end position="1234"/>
    </location>
</feature>
<organism evidence="2 3">
    <name type="scientific">Mytilus edulis</name>
    <name type="common">Blue mussel</name>
    <dbReference type="NCBI Taxonomy" id="6550"/>
    <lineage>
        <taxon>Eukaryota</taxon>
        <taxon>Metazoa</taxon>
        <taxon>Spiralia</taxon>
        <taxon>Lophotrochozoa</taxon>
        <taxon>Mollusca</taxon>
        <taxon>Bivalvia</taxon>
        <taxon>Autobranchia</taxon>
        <taxon>Pteriomorphia</taxon>
        <taxon>Mytilida</taxon>
        <taxon>Mytiloidea</taxon>
        <taxon>Mytilidae</taxon>
        <taxon>Mytilinae</taxon>
        <taxon>Mytilus</taxon>
    </lineage>
</organism>
<feature type="region of interest" description="Disordered" evidence="1">
    <location>
        <begin position="139"/>
        <end position="158"/>
    </location>
</feature>
<feature type="compositionally biased region" description="Basic and acidic residues" evidence="1">
    <location>
        <begin position="1802"/>
        <end position="1820"/>
    </location>
</feature>
<feature type="compositionally biased region" description="Low complexity" evidence="1">
    <location>
        <begin position="142"/>
        <end position="156"/>
    </location>
</feature>
<comment type="caution">
    <text evidence="2">The sequence shown here is derived from an EMBL/GenBank/DDBJ whole genome shotgun (WGS) entry which is preliminary data.</text>
</comment>